<dbReference type="InterPro" id="IPR017853">
    <property type="entry name" value="GH"/>
</dbReference>
<dbReference type="AlphaFoldDB" id="A0A0G0FI50"/>
<name>A0A0G0FI50_9BACT</name>
<organism evidence="1 2">
    <name type="scientific">Berkelbacteria bacterium GW2011_GWA1_36_9</name>
    <dbReference type="NCBI Taxonomy" id="1618331"/>
    <lineage>
        <taxon>Bacteria</taxon>
        <taxon>Candidatus Berkelbacteria</taxon>
    </lineage>
</organism>
<comment type="caution">
    <text evidence="1">The sequence shown here is derived from an EMBL/GenBank/DDBJ whole genome shotgun (WGS) entry which is preliminary data.</text>
</comment>
<sequence>MKKFLIVFFALVLGTTGGYFTYKYVINKDDSGKSFMWGVTMGPSDLNNYSKSVWSKQAKVAKELGVGWIRLRFDSENIDPFKRNDEEISVLESYGLQTVLIIEQDIRNKGGDNYKDGYKDGSTIAGHYKGKIKYYQMINEGGGETIKAPTMNGQDEDQFDEVKYKSLTDYLRGVSEGITSADPDAKKIVNMGWTHVGYLDKLIKDNISFDMIGIDWYGWMGPIGEKKLENGQLLIDRLKSYNKPLIFMEVNADSDGRTVHEDKQVEFISLMGKWAYENRSFISGFFVLSLFDGINNPNDNAEYFGIVQAKKSSGGTMIPGDPRKSYYTYQEMIKKYTK</sequence>
<dbReference type="SUPFAM" id="SSF51445">
    <property type="entry name" value="(Trans)glycosidases"/>
    <property type="match status" value="1"/>
</dbReference>
<dbReference type="Proteomes" id="UP000034508">
    <property type="component" value="Unassembled WGS sequence"/>
</dbReference>
<accession>A0A0G0FI50</accession>
<evidence type="ECO:0000313" key="1">
    <source>
        <dbReference type="EMBL" id="KKQ18718.1"/>
    </source>
</evidence>
<gene>
    <name evidence="1" type="ORF">US31_C0002G0063</name>
</gene>
<proteinExistence type="predicted"/>
<reference evidence="1 2" key="1">
    <citation type="journal article" date="2015" name="Nature">
        <title>rRNA introns, odd ribosomes, and small enigmatic genomes across a large radiation of phyla.</title>
        <authorList>
            <person name="Brown C.T."/>
            <person name="Hug L.A."/>
            <person name="Thomas B.C."/>
            <person name="Sharon I."/>
            <person name="Castelle C.J."/>
            <person name="Singh A."/>
            <person name="Wilkins M.J."/>
            <person name="Williams K.H."/>
            <person name="Banfield J.F."/>
        </authorList>
    </citation>
    <scope>NUCLEOTIDE SEQUENCE [LARGE SCALE GENOMIC DNA]</scope>
</reference>
<dbReference type="EMBL" id="LBSM01000002">
    <property type="protein sequence ID" value="KKQ18718.1"/>
    <property type="molecule type" value="Genomic_DNA"/>
</dbReference>
<evidence type="ECO:0008006" key="3">
    <source>
        <dbReference type="Google" id="ProtNLM"/>
    </source>
</evidence>
<dbReference type="Gene3D" id="3.20.20.80">
    <property type="entry name" value="Glycosidases"/>
    <property type="match status" value="1"/>
</dbReference>
<protein>
    <recommendedName>
        <fullName evidence="3">Glycoside hydrolase family 5 domain-containing protein</fullName>
    </recommendedName>
</protein>
<evidence type="ECO:0000313" key="2">
    <source>
        <dbReference type="Proteomes" id="UP000034508"/>
    </source>
</evidence>